<name>A0A8H6YKV3_9AGAR</name>
<feature type="region of interest" description="Disordered" evidence="1">
    <location>
        <begin position="338"/>
        <end position="402"/>
    </location>
</feature>
<proteinExistence type="predicted"/>
<dbReference type="OrthoDB" id="3260792at2759"/>
<accession>A0A8H6YKV3</accession>
<evidence type="ECO:0000313" key="3">
    <source>
        <dbReference type="Proteomes" id="UP000620124"/>
    </source>
</evidence>
<reference evidence="2" key="1">
    <citation type="submission" date="2020-05" db="EMBL/GenBank/DDBJ databases">
        <title>Mycena genomes resolve the evolution of fungal bioluminescence.</title>
        <authorList>
            <person name="Tsai I.J."/>
        </authorList>
    </citation>
    <scope>NUCLEOTIDE SEQUENCE</scope>
    <source>
        <strain evidence="2">CCC161011</strain>
    </source>
</reference>
<gene>
    <name evidence="2" type="ORF">MVEN_00742300</name>
</gene>
<dbReference type="AlphaFoldDB" id="A0A8H6YKV3"/>
<evidence type="ECO:0000313" key="2">
    <source>
        <dbReference type="EMBL" id="KAF7360139.1"/>
    </source>
</evidence>
<sequence>MQFILSDIPLSVSPGDSDSDSDSGSDSTLDDLDLYPTWAQGYPLQRVARFDSADTTRRSSSSSCSSDSSSTSSIVYDIDFEQLIDDLLAEDPCPLSETRNTVAVAASSSEANDSMMIKCLHCSSPELLILLRLNHRDLRQDPWNPAPHILCAVSRDERVFLCIQRLVEFNQPPLQIVSNYIDFFQAGAREELDLNLAQGLTFLHEHSIAQLSCLDLHSYMVDLGATTSSASDSFSVDSFDRTRYPVRYYFTNLSNACEFESRTNANAAFQKDVEDCAMMMNQLGSAVPSISPKLNILVNAMRTGTFDADASRKLFEALCKALPAEVFDIPVHPQTVSSATNEASITTAPPPASAPDLRSIGHNDTAINIPRKPKSSSTTLTPARGHSRSPPPGLERVRARSTDPIERLRALELNI</sequence>
<dbReference type="Proteomes" id="UP000620124">
    <property type="component" value="Unassembled WGS sequence"/>
</dbReference>
<dbReference type="EMBL" id="JACAZI010000005">
    <property type="protein sequence ID" value="KAF7360139.1"/>
    <property type="molecule type" value="Genomic_DNA"/>
</dbReference>
<feature type="compositionally biased region" description="Acidic residues" evidence="1">
    <location>
        <begin position="17"/>
        <end position="31"/>
    </location>
</feature>
<evidence type="ECO:0000256" key="1">
    <source>
        <dbReference type="SAM" id="MobiDB-lite"/>
    </source>
</evidence>
<protein>
    <submittedName>
        <fullName evidence="2">Uncharacterized protein</fullName>
    </submittedName>
</protein>
<keyword evidence="3" id="KW-1185">Reference proteome</keyword>
<comment type="caution">
    <text evidence="2">The sequence shown here is derived from an EMBL/GenBank/DDBJ whole genome shotgun (WGS) entry which is preliminary data.</text>
</comment>
<organism evidence="2 3">
    <name type="scientific">Mycena venus</name>
    <dbReference type="NCBI Taxonomy" id="2733690"/>
    <lineage>
        <taxon>Eukaryota</taxon>
        <taxon>Fungi</taxon>
        <taxon>Dikarya</taxon>
        <taxon>Basidiomycota</taxon>
        <taxon>Agaricomycotina</taxon>
        <taxon>Agaricomycetes</taxon>
        <taxon>Agaricomycetidae</taxon>
        <taxon>Agaricales</taxon>
        <taxon>Marasmiineae</taxon>
        <taxon>Mycenaceae</taxon>
        <taxon>Mycena</taxon>
    </lineage>
</organism>
<feature type="region of interest" description="Disordered" evidence="1">
    <location>
        <begin position="1"/>
        <end position="31"/>
    </location>
</feature>